<gene>
    <name evidence="2" type="ORF">GW910_06625</name>
</gene>
<comment type="caution">
    <text evidence="2">The sequence shown here is derived from an EMBL/GenBank/DDBJ whole genome shotgun (WGS) entry which is preliminary data.</text>
</comment>
<accession>A0A8J7YT85</accession>
<dbReference type="EMBL" id="JAACVF010000211">
    <property type="protein sequence ID" value="NCN65711.1"/>
    <property type="molecule type" value="Genomic_DNA"/>
</dbReference>
<organism evidence="2 3">
    <name type="scientific">Candidatus Altarchaeum hamiconexum</name>
    <dbReference type="NCBI Taxonomy" id="1803513"/>
    <lineage>
        <taxon>Archaea</taxon>
        <taxon>Candidatus Altarchaeota</taxon>
        <taxon>Candidatus Altiarchaeia</taxon>
        <taxon>Candidatus Altarchaeales</taxon>
        <taxon>Candidatus Altarchaeaceae</taxon>
        <taxon>Candidatus Altarchaeum</taxon>
    </lineage>
</organism>
<name>A0A8J7YT85_9ARCH</name>
<feature type="domain" description="DUF7507" evidence="1">
    <location>
        <begin position="2"/>
        <end position="65"/>
    </location>
</feature>
<dbReference type="InterPro" id="IPR055354">
    <property type="entry name" value="DUF7507"/>
</dbReference>
<sequence length="96" mass="9899">MNTGNVNLININVSDDKCSNVVCPKDNLAVNESMTCNCSTTLTQGGNVTNTADVTAIDGQGNTVTAYDSATVEVICNASINLNKTANSSQINAAKV</sequence>
<reference evidence="2" key="1">
    <citation type="submission" date="2019-11" db="EMBL/GenBank/DDBJ databases">
        <title>Lipid analysis of CO2-rich subsurface aquifers suggests an autotrophy-based deep biosphere with lysolipids enriched in CPR bacteria.</title>
        <authorList>
            <person name="Probst A.J."/>
            <person name="Elling F.J."/>
            <person name="Castelle C.J."/>
            <person name="Zhu Q."/>
            <person name="Elvert M."/>
            <person name="Birarda G."/>
            <person name="Holman H.-Y."/>
            <person name="Lane K.R."/>
            <person name="Ladd B."/>
            <person name="Ryan M.C."/>
            <person name="Woyke T."/>
            <person name="Hinrichs K.-U."/>
            <person name="Banfield J.F."/>
        </authorList>
    </citation>
    <scope>NUCLEOTIDE SEQUENCE</scope>
    <source>
        <strain evidence="2">CG_2015-01_33_1645</strain>
    </source>
</reference>
<dbReference type="Pfam" id="PF24346">
    <property type="entry name" value="DUF7507"/>
    <property type="match status" value="1"/>
</dbReference>
<evidence type="ECO:0000313" key="2">
    <source>
        <dbReference type="EMBL" id="NCN65711.1"/>
    </source>
</evidence>
<evidence type="ECO:0000259" key="1">
    <source>
        <dbReference type="Pfam" id="PF24346"/>
    </source>
</evidence>
<dbReference type="Proteomes" id="UP000768163">
    <property type="component" value="Unassembled WGS sequence"/>
</dbReference>
<proteinExistence type="predicted"/>
<protein>
    <recommendedName>
        <fullName evidence="1">DUF7507 domain-containing protein</fullName>
    </recommendedName>
</protein>
<evidence type="ECO:0000313" key="3">
    <source>
        <dbReference type="Proteomes" id="UP000768163"/>
    </source>
</evidence>
<dbReference type="AlphaFoldDB" id="A0A8J7YT85"/>